<feature type="signal peptide" evidence="2">
    <location>
        <begin position="1"/>
        <end position="21"/>
    </location>
</feature>
<dbReference type="Proteomes" id="UP001267878">
    <property type="component" value="Unassembled WGS sequence"/>
</dbReference>
<reference evidence="3 4" key="1">
    <citation type="submission" date="2023-07" db="EMBL/GenBank/DDBJ databases">
        <title>Sorghum-associated microbial communities from plants grown in Nebraska, USA.</title>
        <authorList>
            <person name="Schachtman D."/>
        </authorList>
    </citation>
    <scope>NUCLEOTIDE SEQUENCE [LARGE SCALE GENOMIC DNA]</scope>
    <source>
        <strain evidence="3 4">BE187</strain>
    </source>
</reference>
<name>A0ABU1VNG3_9GAMM</name>
<feature type="compositionally biased region" description="Polar residues" evidence="1">
    <location>
        <begin position="28"/>
        <end position="40"/>
    </location>
</feature>
<evidence type="ECO:0000313" key="3">
    <source>
        <dbReference type="EMBL" id="MDR7098798.1"/>
    </source>
</evidence>
<feature type="compositionally biased region" description="Basic residues" evidence="1">
    <location>
        <begin position="57"/>
        <end position="69"/>
    </location>
</feature>
<evidence type="ECO:0000256" key="1">
    <source>
        <dbReference type="SAM" id="MobiDB-lite"/>
    </source>
</evidence>
<feature type="region of interest" description="Disordered" evidence="1">
    <location>
        <begin position="24"/>
        <end position="82"/>
    </location>
</feature>
<sequence length="95" mass="10255">MKSRSSALALVLALACAPAWSAGHSVARDSSNAQEENSSAIDLERRGTTGRGEFARHAKMRGKHAQARKKAGDGAKRDPRSLPIVQLEVSPWNFE</sequence>
<keyword evidence="2" id="KW-0732">Signal</keyword>
<organism evidence="3 4">
    <name type="scientific">Agrilutibacter niabensis</name>
    <dbReference type="NCBI Taxonomy" id="380628"/>
    <lineage>
        <taxon>Bacteria</taxon>
        <taxon>Pseudomonadati</taxon>
        <taxon>Pseudomonadota</taxon>
        <taxon>Gammaproteobacteria</taxon>
        <taxon>Lysobacterales</taxon>
        <taxon>Lysobacteraceae</taxon>
        <taxon>Agrilutibacter</taxon>
    </lineage>
</organism>
<dbReference type="EMBL" id="JAVDVW010000001">
    <property type="protein sequence ID" value="MDR7098798.1"/>
    <property type="molecule type" value="Genomic_DNA"/>
</dbReference>
<feature type="chain" id="PRO_5047139865" evidence="2">
    <location>
        <begin position="22"/>
        <end position="95"/>
    </location>
</feature>
<gene>
    <name evidence="3" type="ORF">J2X04_001145</name>
</gene>
<dbReference type="PROSITE" id="PS51257">
    <property type="entry name" value="PROKAR_LIPOPROTEIN"/>
    <property type="match status" value="1"/>
</dbReference>
<keyword evidence="4" id="KW-1185">Reference proteome</keyword>
<proteinExistence type="predicted"/>
<accession>A0ABU1VNG3</accession>
<evidence type="ECO:0000313" key="4">
    <source>
        <dbReference type="Proteomes" id="UP001267878"/>
    </source>
</evidence>
<evidence type="ECO:0000256" key="2">
    <source>
        <dbReference type="SAM" id="SignalP"/>
    </source>
</evidence>
<protein>
    <submittedName>
        <fullName evidence="3">Uncharacterized protein</fullName>
    </submittedName>
</protein>
<dbReference type="RefSeq" id="WP_310052881.1">
    <property type="nucleotide sequence ID" value="NZ_JAVDVW010000001.1"/>
</dbReference>
<comment type="caution">
    <text evidence="3">The sequence shown here is derived from an EMBL/GenBank/DDBJ whole genome shotgun (WGS) entry which is preliminary data.</text>
</comment>
<feature type="compositionally biased region" description="Basic and acidic residues" evidence="1">
    <location>
        <begin position="70"/>
        <end position="80"/>
    </location>
</feature>